<keyword evidence="3" id="KW-0413">Isomerase</keyword>
<dbReference type="InterPro" id="IPR036291">
    <property type="entry name" value="NAD(P)-bd_dom_sf"/>
</dbReference>
<dbReference type="PANTHER" id="PTHR43574">
    <property type="entry name" value="EPIMERASE-RELATED"/>
    <property type="match status" value="1"/>
</dbReference>
<sequence>MEARCFAMETCQTKSPAAGLFRHRSHPNPWRSRKNLAPLGKHQTSAFYSCLVAFAAPCSSTQLHKLDLEPRQHHRMFILGMGYVGQFFSQFLKSQDRWTVTGTCTSLMKKKQLEDRGFDVCLFDANEPECIKHMLNTLKSYTHVIVSIPPRVAVGDPILQHEQLLRSGLMNRNLQWLGYLSSTSVYGDCGGSFVDEDYLTCPTSDTAKLRLAAEQGWLNLGHDLGISTNVFRLGGIYGPGRSAVDTIFKQGPLSKGQKMRMFRQYTSRVHVEDICQALKASIYMPSSR</sequence>
<keyword evidence="2" id="KW-0520">NAD</keyword>
<dbReference type="SUPFAM" id="SSF51735">
    <property type="entry name" value="NAD(P)-binding Rossmann-fold domains"/>
    <property type="match status" value="1"/>
</dbReference>
<dbReference type="Gene3D" id="3.40.50.720">
    <property type="entry name" value="NAD(P)-binding Rossmann-like Domain"/>
    <property type="match status" value="1"/>
</dbReference>
<evidence type="ECO:0000256" key="2">
    <source>
        <dbReference type="ARBA" id="ARBA00023027"/>
    </source>
</evidence>
<dbReference type="AlphaFoldDB" id="A0A2P2JX90"/>
<dbReference type="GO" id="GO:0016853">
    <property type="term" value="F:isomerase activity"/>
    <property type="evidence" value="ECO:0007669"/>
    <property type="project" value="UniProtKB-KW"/>
</dbReference>
<proteinExistence type="inferred from homology"/>
<evidence type="ECO:0000256" key="1">
    <source>
        <dbReference type="ARBA" id="ARBA00007637"/>
    </source>
</evidence>
<name>A0A2P2JX90_RHIMU</name>
<accession>A0A2P2JX90</accession>
<protein>
    <submittedName>
        <fullName evidence="4">NAD dependent epimerase/dehydratase</fullName>
    </submittedName>
</protein>
<dbReference type="EMBL" id="GGEC01017569">
    <property type="protein sequence ID" value="MBW98052.1"/>
    <property type="molecule type" value="Transcribed_RNA"/>
</dbReference>
<comment type="similarity">
    <text evidence="1">Belongs to the NAD(P)-dependent epimerase/dehydratase family.</text>
</comment>
<organism evidence="4">
    <name type="scientific">Rhizophora mucronata</name>
    <name type="common">Asiatic mangrove</name>
    <dbReference type="NCBI Taxonomy" id="61149"/>
    <lineage>
        <taxon>Eukaryota</taxon>
        <taxon>Viridiplantae</taxon>
        <taxon>Streptophyta</taxon>
        <taxon>Embryophyta</taxon>
        <taxon>Tracheophyta</taxon>
        <taxon>Spermatophyta</taxon>
        <taxon>Magnoliopsida</taxon>
        <taxon>eudicotyledons</taxon>
        <taxon>Gunneridae</taxon>
        <taxon>Pentapetalae</taxon>
        <taxon>rosids</taxon>
        <taxon>fabids</taxon>
        <taxon>Malpighiales</taxon>
        <taxon>Rhizophoraceae</taxon>
        <taxon>Rhizophora</taxon>
    </lineage>
</organism>
<evidence type="ECO:0000256" key="3">
    <source>
        <dbReference type="ARBA" id="ARBA00023235"/>
    </source>
</evidence>
<evidence type="ECO:0000313" key="4">
    <source>
        <dbReference type="EMBL" id="MBW98052.1"/>
    </source>
</evidence>
<reference evidence="4" key="1">
    <citation type="submission" date="2018-02" db="EMBL/GenBank/DDBJ databases">
        <title>Rhizophora mucronata_Transcriptome.</title>
        <authorList>
            <person name="Meera S.P."/>
            <person name="Sreeshan A."/>
            <person name="Augustine A."/>
        </authorList>
    </citation>
    <scope>NUCLEOTIDE SEQUENCE</scope>
    <source>
        <tissue evidence="4">Leaf</tissue>
    </source>
</reference>